<dbReference type="GO" id="GO:0009425">
    <property type="term" value="C:bacterial-type flagellum basal body"/>
    <property type="evidence" value="ECO:0007669"/>
    <property type="project" value="UniProtKB-SubCell"/>
</dbReference>
<dbReference type="PANTHER" id="PTHR34653">
    <property type="match status" value="1"/>
</dbReference>
<keyword evidence="6" id="KW-0969">Cilium</keyword>
<keyword evidence="7" id="KW-1185">Reference proteome</keyword>
<dbReference type="OrthoDB" id="8909229at2"/>
<dbReference type="AlphaFoldDB" id="A0A1S8YA47"/>
<name>A0A1S8YA47_9GAMM</name>
<dbReference type="EMBL" id="MRUL01000029">
    <property type="protein sequence ID" value="OON35563.1"/>
    <property type="molecule type" value="Genomic_DNA"/>
</dbReference>
<protein>
    <recommendedName>
        <fullName evidence="3 5">Flagellar hook-basal body complex protein FliE</fullName>
    </recommendedName>
</protein>
<dbReference type="GO" id="GO:0071973">
    <property type="term" value="P:bacterial-type flagellum-dependent cell motility"/>
    <property type="evidence" value="ECO:0007669"/>
    <property type="project" value="InterPro"/>
</dbReference>
<gene>
    <name evidence="5" type="primary">fliE</name>
    <name evidence="6" type="ORF">BTJ39_22525</name>
</gene>
<dbReference type="GO" id="GO:0005198">
    <property type="term" value="F:structural molecule activity"/>
    <property type="evidence" value="ECO:0007669"/>
    <property type="project" value="UniProtKB-UniRule"/>
</dbReference>
<dbReference type="PANTHER" id="PTHR34653:SF1">
    <property type="entry name" value="FLAGELLAR HOOK-BASAL BODY COMPLEX PROTEIN FLIE"/>
    <property type="match status" value="1"/>
</dbReference>
<comment type="caution">
    <text evidence="6">The sequence shown here is derived from an EMBL/GenBank/DDBJ whole genome shotgun (WGS) entry which is preliminary data.</text>
</comment>
<sequence>MAIQGIQSVLQQMQTTALQAAGTKADENAAASSDFSGQLKLALDKISDIQNTAKTQSQDFEMGKPGVALNDVMVNMQKSSIAMQMGIQVRNKMVSAYSDIMNMQV</sequence>
<dbReference type="HAMAP" id="MF_00724">
    <property type="entry name" value="FliE"/>
    <property type="match status" value="1"/>
</dbReference>
<reference evidence="6 7" key="1">
    <citation type="submission" date="2016-12" db="EMBL/GenBank/DDBJ databases">
        <title>Izhakiella australiana sp. nov. of genus Izhakiella isolated from Australian desert.</title>
        <authorList>
            <person name="Ji M."/>
        </authorList>
    </citation>
    <scope>NUCLEOTIDE SEQUENCE [LARGE SCALE GENOMIC DNA]</scope>
    <source>
        <strain evidence="6 7">D4N98</strain>
    </source>
</reference>
<dbReference type="Pfam" id="PF02049">
    <property type="entry name" value="FliE"/>
    <property type="match status" value="1"/>
</dbReference>
<organism evidence="6 7">
    <name type="scientific">Izhakiella australiensis</name>
    <dbReference type="NCBI Taxonomy" id="1926881"/>
    <lineage>
        <taxon>Bacteria</taxon>
        <taxon>Pseudomonadati</taxon>
        <taxon>Pseudomonadota</taxon>
        <taxon>Gammaproteobacteria</taxon>
        <taxon>Enterobacterales</taxon>
        <taxon>Erwiniaceae</taxon>
        <taxon>Izhakiella</taxon>
    </lineage>
</organism>
<dbReference type="PRINTS" id="PR01006">
    <property type="entry name" value="FLGHOOKFLIE"/>
</dbReference>
<dbReference type="NCBIfam" id="TIGR00205">
    <property type="entry name" value="fliE"/>
    <property type="match status" value="1"/>
</dbReference>
<keyword evidence="6" id="KW-0966">Cell projection</keyword>
<evidence type="ECO:0000256" key="3">
    <source>
        <dbReference type="ARBA" id="ARBA00018024"/>
    </source>
</evidence>
<evidence type="ECO:0000256" key="5">
    <source>
        <dbReference type="HAMAP-Rule" id="MF_00724"/>
    </source>
</evidence>
<dbReference type="InterPro" id="IPR001624">
    <property type="entry name" value="FliE"/>
</dbReference>
<dbReference type="STRING" id="1926881.BTJ39_22525"/>
<comment type="similarity">
    <text evidence="2 5">Belongs to the FliE family.</text>
</comment>
<dbReference type="Proteomes" id="UP000190667">
    <property type="component" value="Unassembled WGS sequence"/>
</dbReference>
<evidence type="ECO:0000256" key="2">
    <source>
        <dbReference type="ARBA" id="ARBA00009272"/>
    </source>
</evidence>
<evidence type="ECO:0000256" key="4">
    <source>
        <dbReference type="ARBA" id="ARBA00023143"/>
    </source>
</evidence>
<keyword evidence="4 5" id="KW-0975">Bacterial flagellum</keyword>
<dbReference type="RefSeq" id="WP_078004925.1">
    <property type="nucleotide sequence ID" value="NZ_MRUL01000029.1"/>
</dbReference>
<accession>A0A1S8YA47</accession>
<keyword evidence="6" id="KW-0282">Flagellum</keyword>
<comment type="subcellular location">
    <subcellularLocation>
        <location evidence="1 5">Bacterial flagellum basal body</location>
    </subcellularLocation>
</comment>
<evidence type="ECO:0000313" key="7">
    <source>
        <dbReference type="Proteomes" id="UP000190667"/>
    </source>
</evidence>
<evidence type="ECO:0000313" key="6">
    <source>
        <dbReference type="EMBL" id="OON35563.1"/>
    </source>
</evidence>
<dbReference type="GO" id="GO:0003774">
    <property type="term" value="F:cytoskeletal motor activity"/>
    <property type="evidence" value="ECO:0007669"/>
    <property type="project" value="InterPro"/>
</dbReference>
<proteinExistence type="inferred from homology"/>
<evidence type="ECO:0000256" key="1">
    <source>
        <dbReference type="ARBA" id="ARBA00004117"/>
    </source>
</evidence>